<dbReference type="EMBL" id="GBRH01240884">
    <property type="protein sequence ID" value="JAD57011.1"/>
    <property type="molecule type" value="Transcribed_RNA"/>
</dbReference>
<name>A0A0A9B0W8_ARUDO</name>
<protein>
    <submittedName>
        <fullName evidence="1">Uncharacterized protein</fullName>
    </submittedName>
</protein>
<evidence type="ECO:0000313" key="1">
    <source>
        <dbReference type="EMBL" id="JAD57011.1"/>
    </source>
</evidence>
<reference evidence="1" key="2">
    <citation type="journal article" date="2015" name="Data Brief">
        <title>Shoot transcriptome of the giant reed, Arundo donax.</title>
        <authorList>
            <person name="Barrero R.A."/>
            <person name="Guerrero F.D."/>
            <person name="Moolhuijzen P."/>
            <person name="Goolsby J.A."/>
            <person name="Tidwell J."/>
            <person name="Bellgard S.E."/>
            <person name="Bellgard M.I."/>
        </authorList>
    </citation>
    <scope>NUCLEOTIDE SEQUENCE</scope>
    <source>
        <tissue evidence="1">Shoot tissue taken approximately 20 cm above the soil surface</tissue>
    </source>
</reference>
<accession>A0A0A9B0W8</accession>
<organism evidence="1">
    <name type="scientific">Arundo donax</name>
    <name type="common">Giant reed</name>
    <name type="synonym">Donax arundinaceus</name>
    <dbReference type="NCBI Taxonomy" id="35708"/>
    <lineage>
        <taxon>Eukaryota</taxon>
        <taxon>Viridiplantae</taxon>
        <taxon>Streptophyta</taxon>
        <taxon>Embryophyta</taxon>
        <taxon>Tracheophyta</taxon>
        <taxon>Spermatophyta</taxon>
        <taxon>Magnoliopsida</taxon>
        <taxon>Liliopsida</taxon>
        <taxon>Poales</taxon>
        <taxon>Poaceae</taxon>
        <taxon>PACMAD clade</taxon>
        <taxon>Arundinoideae</taxon>
        <taxon>Arundineae</taxon>
        <taxon>Arundo</taxon>
    </lineage>
</organism>
<proteinExistence type="predicted"/>
<reference evidence="1" key="1">
    <citation type="submission" date="2014-09" db="EMBL/GenBank/DDBJ databases">
        <authorList>
            <person name="Magalhaes I.L.F."/>
            <person name="Oliveira U."/>
            <person name="Santos F.R."/>
            <person name="Vidigal T.H.D.A."/>
            <person name="Brescovit A.D."/>
            <person name="Santos A.J."/>
        </authorList>
    </citation>
    <scope>NUCLEOTIDE SEQUENCE</scope>
    <source>
        <tissue evidence="1">Shoot tissue taken approximately 20 cm above the soil surface</tissue>
    </source>
</reference>
<sequence>MHAQMLQD</sequence>